<evidence type="ECO:0000256" key="4">
    <source>
        <dbReference type="ARBA" id="ARBA00022989"/>
    </source>
</evidence>
<feature type="transmembrane region" description="Helical" evidence="6">
    <location>
        <begin position="384"/>
        <end position="406"/>
    </location>
</feature>
<dbReference type="GO" id="GO:0005886">
    <property type="term" value="C:plasma membrane"/>
    <property type="evidence" value="ECO:0007669"/>
    <property type="project" value="UniProtKB-SubCell"/>
</dbReference>
<keyword evidence="3 6" id="KW-0812">Transmembrane</keyword>
<feature type="transmembrane region" description="Helical" evidence="6">
    <location>
        <begin position="418"/>
        <end position="439"/>
    </location>
</feature>
<proteinExistence type="predicted"/>
<keyword evidence="5 6" id="KW-0472">Membrane</keyword>
<dbReference type="Pfam" id="PF01943">
    <property type="entry name" value="Polysacc_synt"/>
    <property type="match status" value="1"/>
</dbReference>
<dbReference type="RefSeq" id="WP_188883586.1">
    <property type="nucleotide sequence ID" value="NZ_BMPF01000003.1"/>
</dbReference>
<feature type="transmembrane region" description="Helical" evidence="6">
    <location>
        <begin position="213"/>
        <end position="231"/>
    </location>
</feature>
<dbReference type="Proteomes" id="UP000628840">
    <property type="component" value="Unassembled WGS sequence"/>
</dbReference>
<evidence type="ECO:0000256" key="6">
    <source>
        <dbReference type="SAM" id="Phobius"/>
    </source>
</evidence>
<evidence type="ECO:0000313" key="7">
    <source>
        <dbReference type="EMBL" id="GGL36243.1"/>
    </source>
</evidence>
<dbReference type="OrthoDB" id="19148at2157"/>
<dbReference type="PANTHER" id="PTHR30250:SF31">
    <property type="entry name" value="INNER MEMBRANE PROTEIN YGHQ"/>
    <property type="match status" value="1"/>
</dbReference>
<comment type="caution">
    <text evidence="7">The sequence shown here is derived from an EMBL/GenBank/DDBJ whole genome shotgun (WGS) entry which is preliminary data.</text>
</comment>
<comment type="subcellular location">
    <subcellularLocation>
        <location evidence="1">Cell membrane</location>
        <topology evidence="1">Multi-pass membrane protein</topology>
    </subcellularLocation>
</comment>
<feature type="transmembrane region" description="Helical" evidence="6">
    <location>
        <begin position="119"/>
        <end position="139"/>
    </location>
</feature>
<dbReference type="InterPro" id="IPR050833">
    <property type="entry name" value="Poly_Biosynth_Transport"/>
</dbReference>
<feature type="transmembrane region" description="Helical" evidence="6">
    <location>
        <begin position="358"/>
        <end position="378"/>
    </location>
</feature>
<feature type="transmembrane region" description="Helical" evidence="6">
    <location>
        <begin position="87"/>
        <end position="107"/>
    </location>
</feature>
<feature type="transmembrane region" description="Helical" evidence="6">
    <location>
        <begin position="47"/>
        <end position="67"/>
    </location>
</feature>
<feature type="transmembrane region" description="Helical" evidence="6">
    <location>
        <begin position="21"/>
        <end position="41"/>
    </location>
</feature>
<evidence type="ECO:0000313" key="8">
    <source>
        <dbReference type="Proteomes" id="UP000628840"/>
    </source>
</evidence>
<evidence type="ECO:0000256" key="5">
    <source>
        <dbReference type="ARBA" id="ARBA00023136"/>
    </source>
</evidence>
<dbReference type="PANTHER" id="PTHR30250">
    <property type="entry name" value="PST FAMILY PREDICTED COLANIC ACID TRANSPORTER"/>
    <property type="match status" value="1"/>
</dbReference>
<evidence type="ECO:0000256" key="2">
    <source>
        <dbReference type="ARBA" id="ARBA00022475"/>
    </source>
</evidence>
<accession>A0A830F3U3</accession>
<keyword evidence="2" id="KW-1003">Cell membrane</keyword>
<feature type="transmembrane region" description="Helical" evidence="6">
    <location>
        <begin position="326"/>
        <end position="346"/>
    </location>
</feature>
<name>A0A830F3U3_9EURY</name>
<dbReference type="InterPro" id="IPR002797">
    <property type="entry name" value="Polysacc_synth"/>
</dbReference>
<feature type="transmembrane region" description="Helical" evidence="6">
    <location>
        <begin position="445"/>
        <end position="465"/>
    </location>
</feature>
<keyword evidence="8" id="KW-1185">Reference proteome</keyword>
<organism evidence="7 8">
    <name type="scientific">Halarchaeum grantii</name>
    <dbReference type="NCBI Taxonomy" id="1193105"/>
    <lineage>
        <taxon>Archaea</taxon>
        <taxon>Methanobacteriati</taxon>
        <taxon>Methanobacteriota</taxon>
        <taxon>Stenosarchaea group</taxon>
        <taxon>Halobacteria</taxon>
        <taxon>Halobacteriales</taxon>
        <taxon>Halobacteriaceae</taxon>
    </lineage>
</organism>
<evidence type="ECO:0000256" key="3">
    <source>
        <dbReference type="ARBA" id="ARBA00022692"/>
    </source>
</evidence>
<gene>
    <name evidence="7" type="ORF">GCM10009037_19760</name>
</gene>
<reference evidence="7 8" key="1">
    <citation type="journal article" date="2019" name="Int. J. Syst. Evol. Microbiol.">
        <title>The Global Catalogue of Microorganisms (GCM) 10K type strain sequencing project: providing services to taxonomists for standard genome sequencing and annotation.</title>
        <authorList>
            <consortium name="The Broad Institute Genomics Platform"/>
            <consortium name="The Broad Institute Genome Sequencing Center for Infectious Disease"/>
            <person name="Wu L."/>
            <person name="Ma J."/>
        </authorList>
    </citation>
    <scope>NUCLEOTIDE SEQUENCE [LARGE SCALE GENOMIC DNA]</scope>
    <source>
        <strain evidence="7 8">JCM 19585</strain>
    </source>
</reference>
<evidence type="ECO:0000256" key="1">
    <source>
        <dbReference type="ARBA" id="ARBA00004651"/>
    </source>
</evidence>
<feature type="transmembrane region" description="Helical" evidence="6">
    <location>
        <begin position="160"/>
        <end position="193"/>
    </location>
</feature>
<keyword evidence="4 6" id="KW-1133">Transmembrane helix</keyword>
<sequence>MSEDSNQNILSDFLRDFGIYSVSRFAPTFLGFIALIAFTHFFDTGSYGRYALTTVFITVFATGLFDWLKQAVLRFDSGPDNIIPTTLAILLVLLATSIILGIGGYIIFRSRLGAYRPFYIAGIAALTTLGTFEVCRSIFQARLQSKEVMKYQTLKAIIRHGLGLGISLLIFNSIVGWVWAMAIGCGLAVVLMISQFDIQKIGFNKTIAKRLTGYGFPMLGWLFGLTLLTFIDRVLLEYFSTASAVGIYSANYTLIQTGLPLVLAPVIEASHPVIMQEWNGENHEKIADLIARYSRYFLILGIPATIFAAVISRPLSILALGTDFRAGYVIIPIIAVSLFIWNFAMIGHKGLEVQDETGLMSFGIGLAVLANIVLNYIAIPLYGFLGAAVATLISTGIYTIYAYLMSIRTVQWEIPKSTVFRVGLSGLLMSLISGSGYLFPDWSVAGPVISGLSGGIGYLALLILLGEFDEKEIGKISYIIDYVRL</sequence>
<dbReference type="EMBL" id="BMPF01000003">
    <property type="protein sequence ID" value="GGL36243.1"/>
    <property type="molecule type" value="Genomic_DNA"/>
</dbReference>
<protein>
    <submittedName>
        <fullName evidence="7">Polysaccharide export protein</fullName>
    </submittedName>
</protein>
<dbReference type="AlphaFoldDB" id="A0A830F3U3"/>
<feature type="transmembrane region" description="Helical" evidence="6">
    <location>
        <begin position="296"/>
        <end position="320"/>
    </location>
</feature>